<sequence>MITLASTSIPEHVEKMTNVGGNPSSTSLTHEESNEPRRSKRARVIKDFGSDFVIYNIEDDPITFQDAMVFSEAKQWKEAVKSDMDSVVSNGTWVLVDLPPSLPIHQIDVKTAFLYGNSRRKYTWISLRDL</sequence>
<accession>A0AAW2TUW1</accession>
<reference evidence="2" key="1">
    <citation type="submission" date="2020-06" db="EMBL/GenBank/DDBJ databases">
        <authorList>
            <person name="Li T."/>
            <person name="Hu X."/>
            <person name="Zhang T."/>
            <person name="Song X."/>
            <person name="Zhang H."/>
            <person name="Dai N."/>
            <person name="Sheng W."/>
            <person name="Hou X."/>
            <person name="Wei L."/>
        </authorList>
    </citation>
    <scope>NUCLEOTIDE SEQUENCE</scope>
    <source>
        <strain evidence="2">G02</strain>
        <tissue evidence="2">Leaf</tissue>
    </source>
</reference>
<protein>
    <submittedName>
        <fullName evidence="2">Uncharacterized protein</fullName>
    </submittedName>
</protein>
<feature type="compositionally biased region" description="Polar residues" evidence="1">
    <location>
        <begin position="19"/>
        <end position="28"/>
    </location>
</feature>
<gene>
    <name evidence="2" type="ORF">Sradi_1768600</name>
</gene>
<name>A0AAW2TUW1_SESRA</name>
<proteinExistence type="predicted"/>
<feature type="region of interest" description="Disordered" evidence="1">
    <location>
        <begin position="1"/>
        <end position="40"/>
    </location>
</feature>
<dbReference type="AlphaFoldDB" id="A0AAW2TUW1"/>
<organism evidence="2">
    <name type="scientific">Sesamum radiatum</name>
    <name type="common">Black benniseed</name>
    <dbReference type="NCBI Taxonomy" id="300843"/>
    <lineage>
        <taxon>Eukaryota</taxon>
        <taxon>Viridiplantae</taxon>
        <taxon>Streptophyta</taxon>
        <taxon>Embryophyta</taxon>
        <taxon>Tracheophyta</taxon>
        <taxon>Spermatophyta</taxon>
        <taxon>Magnoliopsida</taxon>
        <taxon>eudicotyledons</taxon>
        <taxon>Gunneridae</taxon>
        <taxon>Pentapetalae</taxon>
        <taxon>asterids</taxon>
        <taxon>lamiids</taxon>
        <taxon>Lamiales</taxon>
        <taxon>Pedaliaceae</taxon>
        <taxon>Sesamum</taxon>
    </lineage>
</organism>
<reference evidence="2" key="2">
    <citation type="journal article" date="2024" name="Plant">
        <title>Genomic evolution and insights into agronomic trait innovations of Sesamum species.</title>
        <authorList>
            <person name="Miao H."/>
            <person name="Wang L."/>
            <person name="Qu L."/>
            <person name="Liu H."/>
            <person name="Sun Y."/>
            <person name="Le M."/>
            <person name="Wang Q."/>
            <person name="Wei S."/>
            <person name="Zheng Y."/>
            <person name="Lin W."/>
            <person name="Duan Y."/>
            <person name="Cao H."/>
            <person name="Xiong S."/>
            <person name="Wang X."/>
            <person name="Wei L."/>
            <person name="Li C."/>
            <person name="Ma Q."/>
            <person name="Ju M."/>
            <person name="Zhao R."/>
            <person name="Li G."/>
            <person name="Mu C."/>
            <person name="Tian Q."/>
            <person name="Mei H."/>
            <person name="Zhang T."/>
            <person name="Gao T."/>
            <person name="Zhang H."/>
        </authorList>
    </citation>
    <scope>NUCLEOTIDE SEQUENCE</scope>
    <source>
        <strain evidence="2">G02</strain>
    </source>
</reference>
<evidence type="ECO:0000313" key="2">
    <source>
        <dbReference type="EMBL" id="KAL0408342.1"/>
    </source>
</evidence>
<evidence type="ECO:0000256" key="1">
    <source>
        <dbReference type="SAM" id="MobiDB-lite"/>
    </source>
</evidence>
<dbReference type="EMBL" id="JACGWJ010000007">
    <property type="protein sequence ID" value="KAL0408342.1"/>
    <property type="molecule type" value="Genomic_DNA"/>
</dbReference>
<comment type="caution">
    <text evidence="2">The sequence shown here is derived from an EMBL/GenBank/DDBJ whole genome shotgun (WGS) entry which is preliminary data.</text>
</comment>